<dbReference type="InterPro" id="IPR006527">
    <property type="entry name" value="F-box-assoc_dom_typ1"/>
</dbReference>
<organism evidence="2 3">
    <name type="scientific">Trema orientale</name>
    <name type="common">Charcoal tree</name>
    <name type="synonym">Celtis orientalis</name>
    <dbReference type="NCBI Taxonomy" id="63057"/>
    <lineage>
        <taxon>Eukaryota</taxon>
        <taxon>Viridiplantae</taxon>
        <taxon>Streptophyta</taxon>
        <taxon>Embryophyta</taxon>
        <taxon>Tracheophyta</taxon>
        <taxon>Spermatophyta</taxon>
        <taxon>Magnoliopsida</taxon>
        <taxon>eudicotyledons</taxon>
        <taxon>Gunneridae</taxon>
        <taxon>Pentapetalae</taxon>
        <taxon>rosids</taxon>
        <taxon>fabids</taxon>
        <taxon>Rosales</taxon>
        <taxon>Cannabaceae</taxon>
        <taxon>Trema</taxon>
    </lineage>
</organism>
<name>A0A2P5FIM8_TREOI</name>
<dbReference type="EMBL" id="JXTC01000030">
    <property type="protein sequence ID" value="PON97623.1"/>
    <property type="molecule type" value="Genomic_DNA"/>
</dbReference>
<accession>A0A2P5FIM8</accession>
<comment type="caution">
    <text evidence="2">The sequence shown here is derived from an EMBL/GenBank/DDBJ whole genome shotgun (WGS) entry which is preliminary data.</text>
</comment>
<dbReference type="PANTHER" id="PTHR31672">
    <property type="entry name" value="BNACNNG10540D PROTEIN"/>
    <property type="match status" value="1"/>
</dbReference>
<dbReference type="NCBIfam" id="TIGR01640">
    <property type="entry name" value="F_box_assoc_1"/>
    <property type="match status" value="1"/>
</dbReference>
<dbReference type="InterPro" id="IPR050796">
    <property type="entry name" value="SCF_F-box_component"/>
</dbReference>
<keyword evidence="3" id="KW-1185">Reference proteome</keyword>
<evidence type="ECO:0000313" key="2">
    <source>
        <dbReference type="EMBL" id="PON97623.1"/>
    </source>
</evidence>
<dbReference type="AlphaFoldDB" id="A0A2P5FIM8"/>
<evidence type="ECO:0000313" key="3">
    <source>
        <dbReference type="Proteomes" id="UP000237000"/>
    </source>
</evidence>
<dbReference type="Pfam" id="PF07734">
    <property type="entry name" value="FBA_1"/>
    <property type="match status" value="1"/>
</dbReference>
<dbReference type="OrthoDB" id="1022206at2759"/>
<feature type="domain" description="F-box associated beta-propeller type 1" evidence="1">
    <location>
        <begin position="56"/>
        <end position="134"/>
    </location>
</feature>
<dbReference type="Proteomes" id="UP000237000">
    <property type="component" value="Unassembled WGS sequence"/>
</dbReference>
<dbReference type="InterPro" id="IPR017451">
    <property type="entry name" value="F-box-assoc_interact_dom"/>
</dbReference>
<reference evidence="3" key="1">
    <citation type="submission" date="2016-06" db="EMBL/GenBank/DDBJ databases">
        <title>Parallel loss of symbiosis genes in relatives of nitrogen-fixing non-legume Parasponia.</title>
        <authorList>
            <person name="Van Velzen R."/>
            <person name="Holmer R."/>
            <person name="Bu F."/>
            <person name="Rutten L."/>
            <person name="Van Zeijl A."/>
            <person name="Liu W."/>
            <person name="Santuari L."/>
            <person name="Cao Q."/>
            <person name="Sharma T."/>
            <person name="Shen D."/>
            <person name="Roswanjaya Y."/>
            <person name="Wardhani T."/>
            <person name="Kalhor M.S."/>
            <person name="Jansen J."/>
            <person name="Van den Hoogen J."/>
            <person name="Gungor B."/>
            <person name="Hartog M."/>
            <person name="Hontelez J."/>
            <person name="Verver J."/>
            <person name="Yang W.-C."/>
            <person name="Schijlen E."/>
            <person name="Repin R."/>
            <person name="Schilthuizen M."/>
            <person name="Schranz E."/>
            <person name="Heidstra R."/>
            <person name="Miyata K."/>
            <person name="Fedorova E."/>
            <person name="Kohlen W."/>
            <person name="Bisseling T."/>
            <person name="Smit S."/>
            <person name="Geurts R."/>
        </authorList>
    </citation>
    <scope>NUCLEOTIDE SEQUENCE [LARGE SCALE GENOMIC DNA]</scope>
    <source>
        <strain evidence="3">cv. RG33-2</strain>
    </source>
</reference>
<gene>
    <name evidence="2" type="ORF">TorRG33x02_065330</name>
</gene>
<proteinExistence type="predicted"/>
<evidence type="ECO:0000259" key="1">
    <source>
        <dbReference type="Pfam" id="PF07734"/>
    </source>
</evidence>
<sequence length="281" mass="31787">MASPGGTLGLNIFFLNVSNDNGFTEELDPRVPWGIGNTSYYDFGGIAESDLYDTVFYHCDGIICLINWEKIVLWNPALVESMIIPPLNDIVDWTMVEATGFGYDPVANDYKILRIWKRDLIEIYSLNTNTWKETAKGGEKNMLRSVDLHSGQSQIVPLPARKSSSRTLEVWNDSIAFISFYEKEGTGLIELWLSKNCLGSINDSSLWIKYQSIVNLEGIRAPLRILKGDELLLNGEEDEFFSYNLHTIRLRKLIIDEVGGISFWGLSYVKSLVSVNRRGQA</sequence>
<dbReference type="PANTHER" id="PTHR31672:SF13">
    <property type="entry name" value="F-BOX PROTEIN CPR30-LIKE"/>
    <property type="match status" value="1"/>
</dbReference>
<protein>
    <submittedName>
        <fullName evidence="2">F-box associated interaction domain containing protein</fullName>
    </submittedName>
</protein>
<dbReference type="InParanoid" id="A0A2P5FIM8"/>